<dbReference type="Proteomes" id="UP000649739">
    <property type="component" value="Unassembled WGS sequence"/>
</dbReference>
<proteinExistence type="predicted"/>
<dbReference type="EMBL" id="BMQB01000003">
    <property type="protein sequence ID" value="GGJ89699.1"/>
    <property type="molecule type" value="Genomic_DNA"/>
</dbReference>
<reference evidence="1" key="2">
    <citation type="submission" date="2020-09" db="EMBL/GenBank/DDBJ databases">
        <authorList>
            <person name="Sun Q."/>
            <person name="Ohkuma M."/>
        </authorList>
    </citation>
    <scope>NUCLEOTIDE SEQUENCE</scope>
    <source>
        <strain evidence="1">JCM 3090</strain>
    </source>
</reference>
<comment type="caution">
    <text evidence="1">The sequence shown here is derived from an EMBL/GenBank/DDBJ whole genome shotgun (WGS) entry which is preliminary data.</text>
</comment>
<sequence length="292" mass="31783">MTTASFRYHPAGQIHASFGELQLTPGIANHRLVLPIKLTATWLEAEDATSNAPALLTGTVWSENPSFRWLVGLEAQVVTLRGYLAAEELVLSLTDDQLISLERARGQDDVVLRLKLQATLLAPPDGVHPVAHEELPVRISRSRWSELLDQAGAEVGVLIRVPSPLTDSALVSPPAASDEDAASLSQAAARLRQARAELQDHQWEHCVATCRRVLENVSRLVTLPSAKNVAETPPAQRTQDQRWAAILHDVKSMASAAHHDDSTTEGFSWSRVDAEAILATTAGLLAAYTQRR</sequence>
<dbReference type="AlphaFoldDB" id="A0A8J3BA71"/>
<accession>A0A8J3BA71</accession>
<reference evidence="1" key="1">
    <citation type="journal article" date="2014" name="Int. J. Syst. Evol. Microbiol.">
        <title>Complete genome sequence of Corynebacterium casei LMG S-19264T (=DSM 44701T), isolated from a smear-ripened cheese.</title>
        <authorList>
            <consortium name="US DOE Joint Genome Institute (JGI-PGF)"/>
            <person name="Walter F."/>
            <person name="Albersmeier A."/>
            <person name="Kalinowski J."/>
            <person name="Ruckert C."/>
        </authorList>
    </citation>
    <scope>NUCLEOTIDE SEQUENCE</scope>
    <source>
        <strain evidence="1">JCM 3090</strain>
    </source>
</reference>
<organism evidence="1 2">
    <name type="scientific">Pilimelia anulata</name>
    <dbReference type="NCBI Taxonomy" id="53371"/>
    <lineage>
        <taxon>Bacteria</taxon>
        <taxon>Bacillati</taxon>
        <taxon>Actinomycetota</taxon>
        <taxon>Actinomycetes</taxon>
        <taxon>Micromonosporales</taxon>
        <taxon>Micromonosporaceae</taxon>
        <taxon>Pilimelia</taxon>
    </lineage>
</organism>
<protein>
    <submittedName>
        <fullName evidence="1">Uncharacterized protein</fullName>
    </submittedName>
</protein>
<evidence type="ECO:0000313" key="1">
    <source>
        <dbReference type="EMBL" id="GGJ89699.1"/>
    </source>
</evidence>
<name>A0A8J3BA71_9ACTN</name>
<gene>
    <name evidence="1" type="ORF">GCM10010123_19380</name>
</gene>
<dbReference type="RefSeq" id="WP_189169724.1">
    <property type="nucleotide sequence ID" value="NZ_BMQB01000003.1"/>
</dbReference>
<keyword evidence="2" id="KW-1185">Reference proteome</keyword>
<evidence type="ECO:0000313" key="2">
    <source>
        <dbReference type="Proteomes" id="UP000649739"/>
    </source>
</evidence>